<name>A0ABV7VQ17_9GAMM</name>
<dbReference type="RefSeq" id="WP_376865342.1">
    <property type="nucleotide sequence ID" value="NZ_JBHRYB010000005.1"/>
</dbReference>
<dbReference type="Proteomes" id="UP001595722">
    <property type="component" value="Unassembled WGS sequence"/>
</dbReference>
<gene>
    <name evidence="1" type="ORF">ACFOMG_05715</name>
</gene>
<organism evidence="1 2">
    <name type="scientific">Bacterioplanoides pacificum</name>
    <dbReference type="NCBI Taxonomy" id="1171596"/>
    <lineage>
        <taxon>Bacteria</taxon>
        <taxon>Pseudomonadati</taxon>
        <taxon>Pseudomonadota</taxon>
        <taxon>Gammaproteobacteria</taxon>
        <taxon>Oceanospirillales</taxon>
        <taxon>Oceanospirillaceae</taxon>
        <taxon>Bacterioplanoides</taxon>
    </lineage>
</organism>
<keyword evidence="2" id="KW-1185">Reference proteome</keyword>
<protein>
    <submittedName>
        <fullName evidence="1">Uncharacterized protein</fullName>
    </submittedName>
</protein>
<comment type="caution">
    <text evidence="1">The sequence shown here is derived from an EMBL/GenBank/DDBJ whole genome shotgun (WGS) entry which is preliminary data.</text>
</comment>
<proteinExistence type="predicted"/>
<sequence>MSPFFALAFLIGTGVAFIAAVVSLFSGAIGASFGLFILSAILNGVAKSFEAKSRTERLRKSSPLSASGAIENGTAAEFKQKAEEVRMSLALLERYKRADKTIPTGDDLPATFEEVEEMRRNSKTSGINVERLDEYVRKKNGY</sequence>
<evidence type="ECO:0000313" key="1">
    <source>
        <dbReference type="EMBL" id="MFC3679608.1"/>
    </source>
</evidence>
<accession>A0ABV7VQ17</accession>
<evidence type="ECO:0000313" key="2">
    <source>
        <dbReference type="Proteomes" id="UP001595722"/>
    </source>
</evidence>
<dbReference type="EMBL" id="JBHRYB010000005">
    <property type="protein sequence ID" value="MFC3679608.1"/>
    <property type="molecule type" value="Genomic_DNA"/>
</dbReference>
<reference evidence="2" key="1">
    <citation type="journal article" date="2019" name="Int. J. Syst. Evol. Microbiol.">
        <title>The Global Catalogue of Microorganisms (GCM) 10K type strain sequencing project: providing services to taxonomists for standard genome sequencing and annotation.</title>
        <authorList>
            <consortium name="The Broad Institute Genomics Platform"/>
            <consortium name="The Broad Institute Genome Sequencing Center for Infectious Disease"/>
            <person name="Wu L."/>
            <person name="Ma J."/>
        </authorList>
    </citation>
    <scope>NUCLEOTIDE SEQUENCE [LARGE SCALE GENOMIC DNA]</scope>
    <source>
        <strain evidence="2">KCTC 42424</strain>
    </source>
</reference>